<keyword evidence="2 8" id="KW-0436">Ligase</keyword>
<accession>A0A377J268</accession>
<dbReference type="UniPathway" id="UPA00078">
    <property type="reaction ID" value="UER00161"/>
</dbReference>
<feature type="binding site" evidence="8">
    <location>
        <begin position="215"/>
        <end position="217"/>
    </location>
    <ligand>
        <name>ATP</name>
        <dbReference type="ChEBI" id="CHEBI:30616"/>
    </ligand>
</feature>
<sequence>MSSFFVVGTDTNVGKTTACRAIIQALQARGVQIVGFKPIACGCEESLYPAISEPSTQDSDYDNMDNNDVLALMHASNQKVAYQDINSYTFSHNLPMLGVDGGRIKLTKVDQMLDALNQRYQSVVVEGSFGFMTPMAEGKSFADWVSQHKMPVVLVVGIKEGCINHALLTAKAIEQLGVPMLGWIANRINPGLSHYAEIIEILSKNIAAPLLGKLPYVHKPETQELGHYLTEIDPLLYMQTLQVK</sequence>
<keyword evidence="6 8" id="KW-0067">ATP-binding</keyword>
<evidence type="ECO:0000256" key="2">
    <source>
        <dbReference type="ARBA" id="ARBA00022598"/>
    </source>
</evidence>
<comment type="caution">
    <text evidence="8">Lacks conserved residue(s) required for the propagation of feature annotation.</text>
</comment>
<dbReference type="InterPro" id="IPR004472">
    <property type="entry name" value="DTB_synth_BioD"/>
</dbReference>
<dbReference type="GO" id="GO:0004141">
    <property type="term" value="F:dethiobiotin synthase activity"/>
    <property type="evidence" value="ECO:0007669"/>
    <property type="project" value="UniProtKB-UniRule"/>
</dbReference>
<feature type="binding site" evidence="8">
    <location>
        <begin position="186"/>
        <end position="187"/>
    </location>
    <ligand>
        <name>ATP</name>
        <dbReference type="ChEBI" id="CHEBI:30616"/>
    </ligand>
</feature>
<dbReference type="GO" id="GO:0009102">
    <property type="term" value="P:biotin biosynthetic process"/>
    <property type="evidence" value="ECO:0007669"/>
    <property type="project" value="UniProtKB-UniRule"/>
</dbReference>
<dbReference type="EMBL" id="UGHS01000004">
    <property type="protein sequence ID" value="STO93917.1"/>
    <property type="molecule type" value="Genomic_DNA"/>
</dbReference>
<keyword evidence="5 8" id="KW-0093">Biotin biosynthesis</keyword>
<feature type="binding site" evidence="8">
    <location>
        <position position="16"/>
    </location>
    <ligand>
        <name>Mg(2+)</name>
        <dbReference type="ChEBI" id="CHEBI:18420"/>
    </ligand>
</feature>
<gene>
    <name evidence="9" type="primary">bioD1</name>
    <name evidence="8" type="synonym">bioD</name>
    <name evidence="9" type="ORF">NCTC13335_01832</name>
</gene>
<comment type="cofactor">
    <cofactor evidence="8">
        <name>Mg(2+)</name>
        <dbReference type="ChEBI" id="CHEBI:18420"/>
    </cofactor>
</comment>
<dbReference type="SUPFAM" id="SSF52540">
    <property type="entry name" value="P-loop containing nucleoside triphosphate hydrolases"/>
    <property type="match status" value="1"/>
</dbReference>
<feature type="active site" evidence="8">
    <location>
        <position position="37"/>
    </location>
</feature>
<evidence type="ECO:0000256" key="7">
    <source>
        <dbReference type="ARBA" id="ARBA00022842"/>
    </source>
</evidence>
<keyword evidence="10" id="KW-1185">Reference proteome</keyword>
<evidence type="ECO:0000313" key="10">
    <source>
        <dbReference type="Proteomes" id="UP000255264"/>
    </source>
</evidence>
<dbReference type="RefSeq" id="WP_115003494.1">
    <property type="nucleotide sequence ID" value="NZ_JAHAHE010000001.1"/>
</dbReference>
<comment type="similarity">
    <text evidence="8">Belongs to the dethiobiotin synthetase family.</text>
</comment>
<dbReference type="Gene3D" id="3.40.50.300">
    <property type="entry name" value="P-loop containing nucleotide triphosphate hydrolases"/>
    <property type="match status" value="1"/>
</dbReference>
<comment type="subunit">
    <text evidence="8">Homodimer.</text>
</comment>
<evidence type="ECO:0000256" key="1">
    <source>
        <dbReference type="ARBA" id="ARBA00022490"/>
    </source>
</evidence>
<dbReference type="GO" id="GO:0000287">
    <property type="term" value="F:magnesium ion binding"/>
    <property type="evidence" value="ECO:0007669"/>
    <property type="project" value="UniProtKB-UniRule"/>
</dbReference>
<dbReference type="AlphaFoldDB" id="A0A377J268"/>
<comment type="subcellular location">
    <subcellularLocation>
        <location evidence="8">Cytoplasm</location>
    </subcellularLocation>
</comment>
<feature type="binding site" evidence="8">
    <location>
        <position position="126"/>
    </location>
    <ligand>
        <name>Mg(2+)</name>
        <dbReference type="ChEBI" id="CHEBI:18420"/>
    </ligand>
</feature>
<dbReference type="InterPro" id="IPR027417">
    <property type="entry name" value="P-loop_NTPase"/>
</dbReference>
<dbReference type="NCBIfam" id="TIGR00347">
    <property type="entry name" value="bioD"/>
    <property type="match status" value="1"/>
</dbReference>
<evidence type="ECO:0000256" key="8">
    <source>
        <dbReference type="HAMAP-Rule" id="MF_00336"/>
    </source>
</evidence>
<evidence type="ECO:0000313" key="9">
    <source>
        <dbReference type="EMBL" id="STO93917.1"/>
    </source>
</evidence>
<name>A0A377J268_9PAST</name>
<feature type="binding site" evidence="8">
    <location>
        <position position="68"/>
    </location>
    <ligand>
        <name>ATP</name>
        <dbReference type="ChEBI" id="CHEBI:30616"/>
    </ligand>
</feature>
<dbReference type="CDD" id="cd03109">
    <property type="entry name" value="DTBS"/>
    <property type="match status" value="1"/>
</dbReference>
<comment type="pathway">
    <text evidence="8">Cofactor biosynthesis; biotin biosynthesis; biotin from 7,8-diaminononanoate: step 1/2.</text>
</comment>
<dbReference type="PANTHER" id="PTHR43210:SF5">
    <property type="entry name" value="DETHIOBIOTIN SYNTHETASE"/>
    <property type="match status" value="1"/>
</dbReference>
<dbReference type="FunFam" id="3.40.50.300:FF:000292">
    <property type="entry name" value="ATP-dependent dethiobiotin synthetase BioD"/>
    <property type="match status" value="1"/>
</dbReference>
<evidence type="ECO:0000256" key="5">
    <source>
        <dbReference type="ARBA" id="ARBA00022756"/>
    </source>
</evidence>
<protein>
    <recommendedName>
        <fullName evidence="8">ATP-dependent dethiobiotin synthetase BioD</fullName>
        <ecNumber evidence="8">6.3.3.3</ecNumber>
    </recommendedName>
    <alternativeName>
        <fullName evidence="8">DTB synthetase</fullName>
        <shortName evidence="8">DTBS</shortName>
    </alternativeName>
    <alternativeName>
        <fullName evidence="8">Dethiobiotin synthase</fullName>
    </alternativeName>
</protein>
<proteinExistence type="inferred from homology"/>
<comment type="function">
    <text evidence="8">Catalyzes a mechanistically unusual reaction, the ATP-dependent insertion of CO2 between the N7 and N8 nitrogen atoms of 7,8-diaminopelargonic acid (DAPA, also called 7,8-diammoniononanoate) to form a ureido ring.</text>
</comment>
<dbReference type="GO" id="GO:0042803">
    <property type="term" value="F:protein homodimerization activity"/>
    <property type="evidence" value="ECO:0007669"/>
    <property type="project" value="UniProtKB-ARBA"/>
</dbReference>
<dbReference type="OrthoDB" id="9802097at2"/>
<reference evidence="9 10" key="1">
    <citation type="submission" date="2018-06" db="EMBL/GenBank/DDBJ databases">
        <authorList>
            <consortium name="Pathogen Informatics"/>
            <person name="Doyle S."/>
        </authorList>
    </citation>
    <scope>NUCLEOTIDE SEQUENCE [LARGE SCALE GENOMIC DNA]</scope>
    <source>
        <strain evidence="9 10">NCTC13335</strain>
    </source>
</reference>
<keyword evidence="3 8" id="KW-0479">Metal-binding</keyword>
<evidence type="ECO:0000256" key="6">
    <source>
        <dbReference type="ARBA" id="ARBA00022840"/>
    </source>
</evidence>
<dbReference type="PIRSF" id="PIRSF006755">
    <property type="entry name" value="DTB_synth"/>
    <property type="match status" value="1"/>
</dbReference>
<dbReference type="GO" id="GO:0005829">
    <property type="term" value="C:cytosol"/>
    <property type="evidence" value="ECO:0007669"/>
    <property type="project" value="TreeGrafter"/>
</dbReference>
<organism evidence="9 10">
    <name type="scientific">Haemophilus pittmaniae</name>
    <dbReference type="NCBI Taxonomy" id="249188"/>
    <lineage>
        <taxon>Bacteria</taxon>
        <taxon>Pseudomonadati</taxon>
        <taxon>Pseudomonadota</taxon>
        <taxon>Gammaproteobacteria</taxon>
        <taxon>Pasteurellales</taxon>
        <taxon>Pasteurellaceae</taxon>
        <taxon>Haemophilus</taxon>
    </lineage>
</organism>
<feature type="binding site" evidence="8">
    <location>
        <begin position="12"/>
        <end position="17"/>
    </location>
    <ligand>
        <name>ATP</name>
        <dbReference type="ChEBI" id="CHEBI:30616"/>
    </ligand>
</feature>
<dbReference type="Pfam" id="PF13500">
    <property type="entry name" value="AAA_26"/>
    <property type="match status" value="1"/>
</dbReference>
<dbReference type="EC" id="6.3.3.3" evidence="8"/>
<evidence type="ECO:0000256" key="4">
    <source>
        <dbReference type="ARBA" id="ARBA00022741"/>
    </source>
</evidence>
<dbReference type="HAMAP" id="MF_00336">
    <property type="entry name" value="BioD"/>
    <property type="match status" value="1"/>
</dbReference>
<keyword evidence="1 8" id="KW-0963">Cytoplasm</keyword>
<dbReference type="GO" id="GO:0005524">
    <property type="term" value="F:ATP binding"/>
    <property type="evidence" value="ECO:0007669"/>
    <property type="project" value="UniProtKB-UniRule"/>
</dbReference>
<dbReference type="Proteomes" id="UP000255264">
    <property type="component" value="Unassembled WGS sequence"/>
</dbReference>
<comment type="catalytic activity">
    <reaction evidence="8">
        <text>(7R,8S)-7,8-diammoniononanoate + CO2 + ATP = (4R,5S)-dethiobiotin + ADP + phosphate + 3 H(+)</text>
        <dbReference type="Rhea" id="RHEA:15805"/>
        <dbReference type="ChEBI" id="CHEBI:15378"/>
        <dbReference type="ChEBI" id="CHEBI:16526"/>
        <dbReference type="ChEBI" id="CHEBI:30616"/>
        <dbReference type="ChEBI" id="CHEBI:43474"/>
        <dbReference type="ChEBI" id="CHEBI:149469"/>
        <dbReference type="ChEBI" id="CHEBI:149473"/>
        <dbReference type="ChEBI" id="CHEBI:456216"/>
        <dbReference type="EC" id="6.3.3.3"/>
    </reaction>
</comment>
<evidence type="ECO:0000256" key="3">
    <source>
        <dbReference type="ARBA" id="ARBA00022723"/>
    </source>
</evidence>
<dbReference type="PANTHER" id="PTHR43210">
    <property type="entry name" value="DETHIOBIOTIN SYNTHETASE"/>
    <property type="match status" value="1"/>
</dbReference>
<keyword evidence="4 8" id="KW-0547">Nucleotide-binding</keyword>
<keyword evidence="7 8" id="KW-0460">Magnesium</keyword>
<feature type="binding site" evidence="8">
    <location>
        <position position="68"/>
    </location>
    <ligand>
        <name>Mg(2+)</name>
        <dbReference type="ChEBI" id="CHEBI:18420"/>
    </ligand>
</feature>